<comment type="caution">
    <text evidence="1">The sequence shown here is derived from an EMBL/GenBank/DDBJ whole genome shotgun (WGS) entry which is preliminary data.</text>
</comment>
<gene>
    <name evidence="1" type="ORF">MANES_S032516v8</name>
</gene>
<name>A0ACB7FWV3_MANES</name>
<reference evidence="2" key="1">
    <citation type="journal article" date="2016" name="Nat. Biotechnol.">
        <title>Sequencing wild and cultivated cassava and related species reveals extensive interspecific hybridization and genetic diversity.</title>
        <authorList>
            <person name="Bredeson J.V."/>
            <person name="Lyons J.B."/>
            <person name="Prochnik S.E."/>
            <person name="Wu G.A."/>
            <person name="Ha C.M."/>
            <person name="Edsinger-Gonzales E."/>
            <person name="Grimwood J."/>
            <person name="Schmutz J."/>
            <person name="Rabbi I.Y."/>
            <person name="Egesi C."/>
            <person name="Nauluvula P."/>
            <person name="Lebot V."/>
            <person name="Ndunguru J."/>
            <person name="Mkamilo G."/>
            <person name="Bart R.S."/>
            <person name="Setter T.L."/>
            <person name="Gleadow R.M."/>
            <person name="Kulakow P."/>
            <person name="Ferguson M.E."/>
            <person name="Rounsley S."/>
            <person name="Rokhsar D.S."/>
        </authorList>
    </citation>
    <scope>NUCLEOTIDE SEQUENCE [LARGE SCALE GENOMIC DNA]</scope>
    <source>
        <strain evidence="2">cv. AM560-2</strain>
    </source>
</reference>
<evidence type="ECO:0000313" key="2">
    <source>
        <dbReference type="Proteomes" id="UP000091857"/>
    </source>
</evidence>
<evidence type="ECO:0000313" key="1">
    <source>
        <dbReference type="EMBL" id="KAG8611824.1"/>
    </source>
</evidence>
<accession>A0ACB7FWV3</accession>
<keyword evidence="2" id="KW-1185">Reference proteome</keyword>
<dbReference type="EMBL" id="MU251223">
    <property type="protein sequence ID" value="KAG8611824.1"/>
    <property type="molecule type" value="Genomic_DNA"/>
</dbReference>
<sequence length="108" mass="12711">MFCKMRLALVNKYIPLANHQAKRGSRSQLIVHFNEQSVPLFSVLNKLKLEYLYNDNIFQHTRKNIDQHFAMVGSHAWTHTCHHRIGNENLWSDSLLLIETMNQLLQPL</sequence>
<protein>
    <submittedName>
        <fullName evidence="1">Uncharacterized protein</fullName>
    </submittedName>
</protein>
<organism evidence="1 2">
    <name type="scientific">Manihot esculenta</name>
    <name type="common">Cassava</name>
    <name type="synonym">Jatropha manihot</name>
    <dbReference type="NCBI Taxonomy" id="3983"/>
    <lineage>
        <taxon>Eukaryota</taxon>
        <taxon>Viridiplantae</taxon>
        <taxon>Streptophyta</taxon>
        <taxon>Embryophyta</taxon>
        <taxon>Tracheophyta</taxon>
        <taxon>Spermatophyta</taxon>
        <taxon>Magnoliopsida</taxon>
        <taxon>eudicotyledons</taxon>
        <taxon>Gunneridae</taxon>
        <taxon>Pentapetalae</taxon>
        <taxon>rosids</taxon>
        <taxon>fabids</taxon>
        <taxon>Malpighiales</taxon>
        <taxon>Euphorbiaceae</taxon>
        <taxon>Crotonoideae</taxon>
        <taxon>Manihoteae</taxon>
        <taxon>Manihot</taxon>
    </lineage>
</organism>
<proteinExistence type="predicted"/>
<dbReference type="Proteomes" id="UP000091857">
    <property type="component" value="Unassembled WGS sequence"/>
</dbReference>